<protein>
    <recommendedName>
        <fullName evidence="3">Flagellin</fullName>
    </recommendedName>
</protein>
<dbReference type="RefSeq" id="WP_118841401.1">
    <property type="nucleotide sequence ID" value="NZ_CALTSD010000043.1"/>
</dbReference>
<dbReference type="InterPro" id="IPR046358">
    <property type="entry name" value="Flagellin_C"/>
</dbReference>
<dbReference type="Gene3D" id="1.20.1330.10">
    <property type="entry name" value="f41 fragment of flagellin, N-terminal domain"/>
    <property type="match status" value="1"/>
</dbReference>
<accession>A0A9X2ZT55</accession>
<evidence type="ECO:0000256" key="3">
    <source>
        <dbReference type="RuleBase" id="RU362073"/>
    </source>
</evidence>
<dbReference type="EMBL" id="JANTZM010000011">
    <property type="protein sequence ID" value="MCS4158300.1"/>
    <property type="molecule type" value="Genomic_DNA"/>
</dbReference>
<keyword evidence="2 3" id="KW-0975">Bacterial flagellum</keyword>
<dbReference type="Pfam" id="PF00669">
    <property type="entry name" value="Flagellin_N"/>
    <property type="match status" value="1"/>
</dbReference>
<keyword evidence="6" id="KW-0969">Cilium</keyword>
<evidence type="ECO:0000313" key="8">
    <source>
        <dbReference type="Proteomes" id="UP001155144"/>
    </source>
</evidence>
<evidence type="ECO:0000313" key="7">
    <source>
        <dbReference type="EMBL" id="MCS4158300.1"/>
    </source>
</evidence>
<reference evidence="6" key="1">
    <citation type="submission" date="2022-08" db="EMBL/GenBank/DDBJ databases">
        <title>Genomic Encyclopedia of Type Strains, Phase V (KMG-V): Genome sequencing to study the core and pangenomes of soil and plant-associated prokaryotes.</title>
        <authorList>
            <person name="Whitman W."/>
        </authorList>
    </citation>
    <scope>NUCLEOTIDE SEQUENCE</scope>
    <source>
        <strain evidence="7">SP3002</strain>
        <strain evidence="6">SP3026</strain>
    </source>
</reference>
<proteinExistence type="inferred from homology"/>
<dbReference type="Pfam" id="PF00700">
    <property type="entry name" value="Flagellin_C"/>
    <property type="match status" value="1"/>
</dbReference>
<feature type="domain" description="Flagellin N-terminal" evidence="4">
    <location>
        <begin position="23"/>
        <end position="145"/>
    </location>
</feature>
<keyword evidence="3" id="KW-0964">Secreted</keyword>
<dbReference type="EMBL" id="JANUBL010000001">
    <property type="protein sequence ID" value="MCS4120354.1"/>
    <property type="molecule type" value="Genomic_DNA"/>
</dbReference>
<dbReference type="GO" id="GO:0009288">
    <property type="term" value="C:bacterial-type flagellum"/>
    <property type="evidence" value="ECO:0007669"/>
    <property type="project" value="UniProtKB-SubCell"/>
</dbReference>
<dbReference type="Proteomes" id="UP001155144">
    <property type="component" value="Unassembled WGS sequence"/>
</dbReference>
<dbReference type="AlphaFoldDB" id="A0A9X2ZT55"/>
<evidence type="ECO:0000256" key="1">
    <source>
        <dbReference type="ARBA" id="ARBA00005709"/>
    </source>
</evidence>
<evidence type="ECO:0000313" key="6">
    <source>
        <dbReference type="EMBL" id="MCS4120354.1"/>
    </source>
</evidence>
<dbReference type="PANTHER" id="PTHR42792:SF1">
    <property type="entry name" value="FLAGELLAR HOOK-ASSOCIATED PROTEIN 3"/>
    <property type="match status" value="1"/>
</dbReference>
<organism evidence="6 8">
    <name type="scientific">Salinibacter ruber</name>
    <dbReference type="NCBI Taxonomy" id="146919"/>
    <lineage>
        <taxon>Bacteria</taxon>
        <taxon>Pseudomonadati</taxon>
        <taxon>Rhodothermota</taxon>
        <taxon>Rhodothermia</taxon>
        <taxon>Rhodothermales</taxon>
        <taxon>Salinibacteraceae</taxon>
        <taxon>Salinibacter</taxon>
    </lineage>
</organism>
<dbReference type="InterPro" id="IPR001492">
    <property type="entry name" value="Flagellin"/>
</dbReference>
<dbReference type="PANTHER" id="PTHR42792">
    <property type="entry name" value="FLAGELLIN"/>
    <property type="match status" value="1"/>
</dbReference>
<comment type="function">
    <text evidence="3">Flagellin is the subunit protein which polymerizes to form the filaments of bacterial flagella.</text>
</comment>
<comment type="subcellular location">
    <subcellularLocation>
        <location evidence="3">Secreted</location>
    </subcellularLocation>
    <subcellularLocation>
        <location evidence="3">Bacterial flagellum</location>
    </subcellularLocation>
</comment>
<keyword evidence="6" id="KW-0966">Cell projection</keyword>
<keyword evidence="6" id="KW-0282">Flagellum</keyword>
<name>A0A9X2ZT55_9BACT</name>
<dbReference type="GO" id="GO:0005198">
    <property type="term" value="F:structural molecule activity"/>
    <property type="evidence" value="ECO:0007669"/>
    <property type="project" value="UniProtKB-UniRule"/>
</dbReference>
<sequence>MANVSIATNSSVYSGVISDEVPRLQRDISRLREQISSGKRINRPSDDPSSFATAERMKTLGNQLARREESIASARTFVDRTQQELDGLADLFTRAREDGVRAADDTRSADDRAAIANELRSVKGEVVDRMNSTQDGEYIFAGNRTDTQPFGADGSANDAAPINGSLDALDGDRTRPIGKNQDLTVNVDGKALAQYDTTAGGDPETITGALDNLIKAVDPADNSPPSGPPDPDISTALGEVEDALDHVISKGSEAGAIGRRLSTAQEQVEAASLEANERRSDAEDTDLATAISELQQRQTQLQAAFQATSSSQQTSLVNFL</sequence>
<gene>
    <name evidence="6" type="ORF">GGP45_000672</name>
    <name evidence="7" type="ORF">GGP99_002272</name>
</gene>
<comment type="caution">
    <text evidence="6">The sequence shown here is derived from an EMBL/GenBank/DDBJ whole genome shotgun (WGS) entry which is preliminary data.</text>
</comment>
<evidence type="ECO:0000259" key="4">
    <source>
        <dbReference type="Pfam" id="PF00669"/>
    </source>
</evidence>
<dbReference type="InterPro" id="IPR001029">
    <property type="entry name" value="Flagellin_N"/>
</dbReference>
<evidence type="ECO:0000259" key="5">
    <source>
        <dbReference type="Pfam" id="PF00700"/>
    </source>
</evidence>
<comment type="similarity">
    <text evidence="1 3">Belongs to the bacterial flagellin family.</text>
</comment>
<dbReference type="Proteomes" id="UP001155110">
    <property type="component" value="Unassembled WGS sequence"/>
</dbReference>
<evidence type="ECO:0000256" key="2">
    <source>
        <dbReference type="ARBA" id="ARBA00023143"/>
    </source>
</evidence>
<dbReference type="SUPFAM" id="SSF64518">
    <property type="entry name" value="Phase 1 flagellin"/>
    <property type="match status" value="1"/>
</dbReference>
<feature type="domain" description="Flagellin C-terminal" evidence="5">
    <location>
        <begin position="238"/>
        <end position="320"/>
    </location>
</feature>
<dbReference type="GO" id="GO:0005576">
    <property type="term" value="C:extracellular region"/>
    <property type="evidence" value="ECO:0007669"/>
    <property type="project" value="UniProtKB-SubCell"/>
</dbReference>